<evidence type="ECO:0000256" key="7">
    <source>
        <dbReference type="SAM" id="Phobius"/>
    </source>
</evidence>
<dbReference type="Pfam" id="PF04226">
    <property type="entry name" value="Transgly_assoc"/>
    <property type="match status" value="1"/>
</dbReference>
<evidence type="ECO:0000256" key="5">
    <source>
        <dbReference type="ARBA" id="ARBA00022989"/>
    </source>
</evidence>
<dbReference type="KEGG" id="ptaw:DW352_00385"/>
<accession>A0A345ZQB1</accession>
<dbReference type="PANTHER" id="PTHR33884:SF3">
    <property type="entry name" value="UPF0410 PROTEIN YMGE"/>
    <property type="match status" value="1"/>
</dbReference>
<dbReference type="Proteomes" id="UP000254889">
    <property type="component" value="Chromosome"/>
</dbReference>
<feature type="transmembrane region" description="Helical" evidence="7">
    <location>
        <begin position="31"/>
        <end position="49"/>
    </location>
</feature>
<evidence type="ECO:0000313" key="9">
    <source>
        <dbReference type="Proteomes" id="UP000254889"/>
    </source>
</evidence>
<comment type="subcellular location">
    <subcellularLocation>
        <location evidence="1">Cell membrane</location>
        <topology evidence="1">Multi-pass membrane protein</topology>
    </subcellularLocation>
</comment>
<reference evidence="8 9" key="1">
    <citation type="submission" date="2018-07" db="EMBL/GenBank/DDBJ databases">
        <authorList>
            <person name="Quirk P.G."/>
            <person name="Krulwich T.A."/>
        </authorList>
    </citation>
    <scope>NUCLEOTIDE SEQUENCE [LARGE SCALE GENOMIC DNA]</scope>
    <source>
        <strain evidence="8 9">CC-BB4</strain>
    </source>
</reference>
<gene>
    <name evidence="8" type="ORF">DW352_00385</name>
</gene>
<keyword evidence="4 7" id="KW-0812">Transmembrane</keyword>
<feature type="transmembrane region" description="Helical" evidence="7">
    <location>
        <begin position="6"/>
        <end position="24"/>
    </location>
</feature>
<comment type="similarity">
    <text evidence="2">Belongs to the UPF0410 family.</text>
</comment>
<sequence>MTLVDIIIWLIIGGVAGWLAGLIVKGFGFGILGNIVVGIVGAIIAGWLLPRLGILIGGGVIAAIINAVIGAVILLLIIGLIRRA</sequence>
<dbReference type="PANTHER" id="PTHR33884">
    <property type="entry name" value="UPF0410 PROTEIN YMGE"/>
    <property type="match status" value="1"/>
</dbReference>
<organism evidence="8 9">
    <name type="scientific">Pseudolabrys taiwanensis</name>
    <dbReference type="NCBI Taxonomy" id="331696"/>
    <lineage>
        <taxon>Bacteria</taxon>
        <taxon>Pseudomonadati</taxon>
        <taxon>Pseudomonadota</taxon>
        <taxon>Alphaproteobacteria</taxon>
        <taxon>Hyphomicrobiales</taxon>
        <taxon>Xanthobacteraceae</taxon>
        <taxon>Pseudolabrys</taxon>
    </lineage>
</organism>
<keyword evidence="9" id="KW-1185">Reference proteome</keyword>
<dbReference type="AlphaFoldDB" id="A0A345ZQB1"/>
<dbReference type="RefSeq" id="WP_115687472.1">
    <property type="nucleotide sequence ID" value="NZ_CP031417.1"/>
</dbReference>
<name>A0A345ZQB1_9HYPH</name>
<evidence type="ECO:0000256" key="3">
    <source>
        <dbReference type="ARBA" id="ARBA00022475"/>
    </source>
</evidence>
<dbReference type="InterPro" id="IPR007341">
    <property type="entry name" value="Transgly_assoc"/>
</dbReference>
<keyword evidence="5 7" id="KW-1133">Transmembrane helix</keyword>
<dbReference type="GO" id="GO:0005886">
    <property type="term" value="C:plasma membrane"/>
    <property type="evidence" value="ECO:0007669"/>
    <property type="project" value="UniProtKB-SubCell"/>
</dbReference>
<keyword evidence="6 7" id="KW-0472">Membrane</keyword>
<evidence type="ECO:0000256" key="6">
    <source>
        <dbReference type="ARBA" id="ARBA00023136"/>
    </source>
</evidence>
<dbReference type="EMBL" id="CP031417">
    <property type="protein sequence ID" value="AXK79108.1"/>
    <property type="molecule type" value="Genomic_DNA"/>
</dbReference>
<feature type="transmembrane region" description="Helical" evidence="7">
    <location>
        <begin position="55"/>
        <end position="81"/>
    </location>
</feature>
<evidence type="ECO:0000256" key="1">
    <source>
        <dbReference type="ARBA" id="ARBA00004651"/>
    </source>
</evidence>
<protein>
    <submittedName>
        <fullName evidence="8">GlsB/YeaQ/YmgE family stress response membrane protein</fullName>
    </submittedName>
</protein>
<evidence type="ECO:0000313" key="8">
    <source>
        <dbReference type="EMBL" id="AXK79108.1"/>
    </source>
</evidence>
<keyword evidence="3" id="KW-1003">Cell membrane</keyword>
<evidence type="ECO:0000256" key="4">
    <source>
        <dbReference type="ARBA" id="ARBA00022692"/>
    </source>
</evidence>
<proteinExistence type="inferred from homology"/>
<evidence type="ECO:0000256" key="2">
    <source>
        <dbReference type="ARBA" id="ARBA00011006"/>
    </source>
</evidence>